<evidence type="ECO:0000313" key="2">
    <source>
        <dbReference type="EMBL" id="MBB2173013.1"/>
    </source>
</evidence>
<keyword evidence="3" id="KW-1185">Reference proteome</keyword>
<dbReference type="InterPro" id="IPR012373">
    <property type="entry name" value="Ferrdict_sens_TM"/>
</dbReference>
<evidence type="ECO:0000259" key="1">
    <source>
        <dbReference type="Pfam" id="PF16220"/>
    </source>
</evidence>
<protein>
    <submittedName>
        <fullName evidence="2">DUF4880 domain-containing protein</fullName>
    </submittedName>
</protein>
<gene>
    <name evidence="2" type="ORF">HLH35_12950</name>
</gene>
<dbReference type="InterPro" id="IPR032623">
    <property type="entry name" value="FecR_N"/>
</dbReference>
<reference evidence="2 3" key="1">
    <citation type="submission" date="2020-04" db="EMBL/GenBank/DDBJ databases">
        <title>Description of novel Gluconacetobacter.</title>
        <authorList>
            <person name="Sombolestani A."/>
        </authorList>
    </citation>
    <scope>NUCLEOTIDE SEQUENCE [LARGE SCALE GENOMIC DNA]</scope>
    <source>
        <strain evidence="2 3">LMG 27724</strain>
    </source>
</reference>
<dbReference type="GO" id="GO:0016989">
    <property type="term" value="F:sigma factor antagonist activity"/>
    <property type="evidence" value="ECO:0007669"/>
    <property type="project" value="TreeGrafter"/>
</dbReference>
<dbReference type="RefSeq" id="WP_182979533.1">
    <property type="nucleotide sequence ID" value="NZ_BAABGB010000007.1"/>
</dbReference>
<name>A0A7W4J1J2_9PROT</name>
<dbReference type="AlphaFoldDB" id="A0A7W4J1J2"/>
<sequence length="319" mass="34532">MNETFSSMSDHRATQANAWVSILDAVSVSDADRRRFDAWLQEDVRNLGAYLRAQAIFRSLDYMPGAIAAAAGRSAPAEIGTGRRQVLAGAAALAACFSGLVATRSTSERIILRKTAREAPGRFFLPGGLITMDSLSMAYFPSQGHMSDIQMVSGRMGVQTSSRPVRIMTGGLVLHAADADFDLSADGRNISIVAYRGTVAVSRHGASRTVAGPCVFSMVSDPAIEGVGGRARELAKRDMAVNRAWRDARIVLDDAPLRDAVAQFARYSETRMLVASPTMSAQRLTGTFDLLRPHYFAKTVQMLLRCQLTEPDARTIILS</sequence>
<proteinExistence type="predicted"/>
<feature type="domain" description="FecR N-terminal" evidence="1">
    <location>
        <begin position="15"/>
        <end position="55"/>
    </location>
</feature>
<dbReference type="Pfam" id="PF16220">
    <property type="entry name" value="DUF4880"/>
    <property type="match status" value="1"/>
</dbReference>
<comment type="caution">
    <text evidence="2">The sequence shown here is derived from an EMBL/GenBank/DDBJ whole genome shotgun (WGS) entry which is preliminary data.</text>
</comment>
<dbReference type="Proteomes" id="UP000577891">
    <property type="component" value="Unassembled WGS sequence"/>
</dbReference>
<accession>A0A7W4J1J2</accession>
<organism evidence="2 3">
    <name type="scientific">Gluconacetobacter asukensis</name>
    <dbReference type="NCBI Taxonomy" id="1017181"/>
    <lineage>
        <taxon>Bacteria</taxon>
        <taxon>Pseudomonadati</taxon>
        <taxon>Pseudomonadota</taxon>
        <taxon>Alphaproteobacteria</taxon>
        <taxon>Acetobacterales</taxon>
        <taxon>Acetobacteraceae</taxon>
        <taxon>Gluconacetobacter</taxon>
    </lineage>
</organism>
<dbReference type="PANTHER" id="PTHR30273:SF2">
    <property type="entry name" value="PROTEIN FECR"/>
    <property type="match status" value="1"/>
</dbReference>
<dbReference type="PANTHER" id="PTHR30273">
    <property type="entry name" value="PERIPLASMIC SIGNAL SENSOR AND SIGMA FACTOR ACTIVATOR FECR-RELATED"/>
    <property type="match status" value="1"/>
</dbReference>
<dbReference type="EMBL" id="JABEQE010000011">
    <property type="protein sequence ID" value="MBB2173013.1"/>
    <property type="molecule type" value="Genomic_DNA"/>
</dbReference>
<evidence type="ECO:0000313" key="3">
    <source>
        <dbReference type="Proteomes" id="UP000577891"/>
    </source>
</evidence>